<sequence length="133" mass="15646">MRGYSKMCINILWADQDYIDHLNSYHLDYCWGTAIKFFEKKYNFKITKLHSVAKTSILKNCFNKQILVIHCGTIKPMADLQEVLLAVKNRFPNIKVGLETNTKHPVVENLVDFYIEKPLRLEELREILEMAIK</sequence>
<dbReference type="EMBL" id="MEUV01000045">
    <property type="protein sequence ID" value="OGC45224.1"/>
    <property type="molecule type" value="Genomic_DNA"/>
</dbReference>
<dbReference type="Proteomes" id="UP000178615">
    <property type="component" value="Unassembled WGS sequence"/>
</dbReference>
<comment type="caution">
    <text evidence="1">The sequence shown here is derived from an EMBL/GenBank/DDBJ whole genome shotgun (WGS) entry which is preliminary data.</text>
</comment>
<dbReference type="AlphaFoldDB" id="A0A1F4UJU1"/>
<reference evidence="1 2" key="1">
    <citation type="journal article" date="2016" name="Nat. Commun.">
        <title>Thousands of microbial genomes shed light on interconnected biogeochemical processes in an aquifer system.</title>
        <authorList>
            <person name="Anantharaman K."/>
            <person name="Brown C.T."/>
            <person name="Hug L.A."/>
            <person name="Sharon I."/>
            <person name="Castelle C.J."/>
            <person name="Probst A.J."/>
            <person name="Thomas B.C."/>
            <person name="Singh A."/>
            <person name="Wilkins M.J."/>
            <person name="Karaoz U."/>
            <person name="Brodie E.L."/>
            <person name="Williams K.H."/>
            <person name="Hubbard S.S."/>
            <person name="Banfield J.F."/>
        </authorList>
    </citation>
    <scope>NUCLEOTIDE SEQUENCE [LARGE SCALE GENOMIC DNA]</scope>
</reference>
<evidence type="ECO:0000313" key="1">
    <source>
        <dbReference type="EMBL" id="OGC45224.1"/>
    </source>
</evidence>
<gene>
    <name evidence="1" type="ORF">A2V49_01310</name>
</gene>
<proteinExistence type="predicted"/>
<protein>
    <submittedName>
        <fullName evidence="1">Uncharacterized protein</fullName>
    </submittedName>
</protein>
<evidence type="ECO:0000313" key="2">
    <source>
        <dbReference type="Proteomes" id="UP000178615"/>
    </source>
</evidence>
<dbReference type="InterPro" id="IPR037196">
    <property type="entry name" value="HSP90_C"/>
</dbReference>
<organism evidence="1 2">
    <name type="scientific">candidate division WWE3 bacterium RBG_19FT_COMBO_34_6</name>
    <dbReference type="NCBI Taxonomy" id="1802612"/>
    <lineage>
        <taxon>Bacteria</taxon>
        <taxon>Katanobacteria</taxon>
    </lineage>
</organism>
<name>A0A1F4UJU1_UNCKA</name>
<accession>A0A1F4UJU1</accession>
<dbReference type="SUPFAM" id="SSF110942">
    <property type="entry name" value="HSP90 C-terminal domain"/>
    <property type="match status" value="1"/>
</dbReference>